<dbReference type="Proteomes" id="UP000075243">
    <property type="component" value="Chromosome 6"/>
</dbReference>
<accession>A0A151TED5</accession>
<sequence>MWDKFIVNKDNKGLGFHDIHKFNIVVLGKQGWRLISNPYALVSGIYKLNTTREDLLRACLGHNPSYP</sequence>
<name>A0A151TED5_CAJCA</name>
<proteinExistence type="predicted"/>
<dbReference type="EMBL" id="CM003608">
    <property type="protein sequence ID" value="KYP65421.1"/>
    <property type="molecule type" value="Genomic_DNA"/>
</dbReference>
<organism evidence="1 2">
    <name type="scientific">Cajanus cajan</name>
    <name type="common">Pigeon pea</name>
    <name type="synonym">Cajanus indicus</name>
    <dbReference type="NCBI Taxonomy" id="3821"/>
    <lineage>
        <taxon>Eukaryota</taxon>
        <taxon>Viridiplantae</taxon>
        <taxon>Streptophyta</taxon>
        <taxon>Embryophyta</taxon>
        <taxon>Tracheophyta</taxon>
        <taxon>Spermatophyta</taxon>
        <taxon>Magnoliopsida</taxon>
        <taxon>eudicotyledons</taxon>
        <taxon>Gunneridae</taxon>
        <taxon>Pentapetalae</taxon>
        <taxon>rosids</taxon>
        <taxon>fabids</taxon>
        <taxon>Fabales</taxon>
        <taxon>Fabaceae</taxon>
        <taxon>Papilionoideae</taxon>
        <taxon>50 kb inversion clade</taxon>
        <taxon>NPAAA clade</taxon>
        <taxon>indigoferoid/millettioid clade</taxon>
        <taxon>Phaseoleae</taxon>
        <taxon>Cajanus</taxon>
    </lineage>
</organism>
<dbReference type="Gramene" id="C.cajan_11327.t">
    <property type="protein sequence ID" value="C.cajan_11327.t.cds1"/>
    <property type="gene ID" value="C.cajan_11327"/>
</dbReference>
<protein>
    <submittedName>
        <fullName evidence="1">Uncharacterized protein</fullName>
    </submittedName>
</protein>
<dbReference type="AlphaFoldDB" id="A0A151TED5"/>
<keyword evidence="2" id="KW-1185">Reference proteome</keyword>
<reference evidence="1 2" key="1">
    <citation type="journal article" date="2012" name="Nat. Biotechnol.">
        <title>Draft genome sequence of pigeonpea (Cajanus cajan), an orphan legume crop of resource-poor farmers.</title>
        <authorList>
            <person name="Varshney R.K."/>
            <person name="Chen W."/>
            <person name="Li Y."/>
            <person name="Bharti A.K."/>
            <person name="Saxena R.K."/>
            <person name="Schlueter J.A."/>
            <person name="Donoghue M.T."/>
            <person name="Azam S."/>
            <person name="Fan G."/>
            <person name="Whaley A.M."/>
            <person name="Farmer A.D."/>
            <person name="Sheridan J."/>
            <person name="Iwata A."/>
            <person name="Tuteja R."/>
            <person name="Penmetsa R.V."/>
            <person name="Wu W."/>
            <person name="Upadhyaya H.D."/>
            <person name="Yang S.P."/>
            <person name="Shah T."/>
            <person name="Saxena K.B."/>
            <person name="Michael T."/>
            <person name="McCombie W.R."/>
            <person name="Yang B."/>
            <person name="Zhang G."/>
            <person name="Yang H."/>
            <person name="Wang J."/>
            <person name="Spillane C."/>
            <person name="Cook D.R."/>
            <person name="May G.D."/>
            <person name="Xu X."/>
            <person name="Jackson S.A."/>
        </authorList>
    </citation>
    <scope>NUCLEOTIDE SEQUENCE [LARGE SCALE GENOMIC DNA]</scope>
    <source>
        <strain evidence="2">cv. Asha</strain>
    </source>
</reference>
<evidence type="ECO:0000313" key="1">
    <source>
        <dbReference type="EMBL" id="KYP65421.1"/>
    </source>
</evidence>
<evidence type="ECO:0000313" key="2">
    <source>
        <dbReference type="Proteomes" id="UP000075243"/>
    </source>
</evidence>
<gene>
    <name evidence="1" type="ORF">KK1_011655</name>
</gene>